<protein>
    <submittedName>
        <fullName evidence="2">Uncharacterized protein</fullName>
    </submittedName>
</protein>
<dbReference type="InterPro" id="IPR036328">
    <property type="entry name" value="MliC_sf"/>
</dbReference>
<evidence type="ECO:0000256" key="1">
    <source>
        <dbReference type="SAM" id="SignalP"/>
    </source>
</evidence>
<dbReference type="AlphaFoldDB" id="A0A7H1NUQ1"/>
<feature type="signal peptide" evidence="1">
    <location>
        <begin position="1"/>
        <end position="26"/>
    </location>
</feature>
<gene>
    <name evidence="2" type="ORF">JGUZn3_23100</name>
</gene>
<feature type="chain" id="PRO_5028899408" evidence="1">
    <location>
        <begin position="27"/>
        <end position="136"/>
    </location>
</feature>
<dbReference type="RefSeq" id="WP_203413664.1">
    <property type="nucleotide sequence ID" value="NZ_CP060244.1"/>
</dbReference>
<dbReference type="EMBL" id="CP060244">
    <property type="protein sequence ID" value="QNT79511.1"/>
    <property type="molecule type" value="Genomic_DNA"/>
</dbReference>
<dbReference type="KEGG" id="ebla:JGUZn3_23100"/>
<name>A0A7H1NUQ1_9PROT</name>
<dbReference type="Gene3D" id="2.40.128.200">
    <property type="match status" value="1"/>
</dbReference>
<evidence type="ECO:0000313" key="3">
    <source>
        <dbReference type="Proteomes" id="UP000516349"/>
    </source>
</evidence>
<evidence type="ECO:0000313" key="2">
    <source>
        <dbReference type="EMBL" id="QNT79511.1"/>
    </source>
</evidence>
<proteinExistence type="predicted"/>
<keyword evidence="1" id="KW-0732">Signal</keyword>
<dbReference type="Proteomes" id="UP000516349">
    <property type="component" value="Chromosome"/>
</dbReference>
<organism evidence="2 3">
    <name type="scientific">Entomobacter blattae</name>
    <dbReference type="NCBI Taxonomy" id="2762277"/>
    <lineage>
        <taxon>Bacteria</taxon>
        <taxon>Pseudomonadati</taxon>
        <taxon>Pseudomonadota</taxon>
        <taxon>Alphaproteobacteria</taxon>
        <taxon>Acetobacterales</taxon>
        <taxon>Acetobacteraceae</taxon>
        <taxon>Entomobacter</taxon>
    </lineage>
</organism>
<accession>A0A7H1NUQ1</accession>
<reference evidence="2 3" key="1">
    <citation type="submission" date="2020-08" db="EMBL/GenBank/DDBJ databases">
        <title>Complete genome sequence of Entomobacter blattae G55GP.</title>
        <authorList>
            <person name="Poehlein A."/>
            <person name="Guzman J."/>
            <person name="Daniel R."/>
            <person name="Vilcinskas A."/>
        </authorList>
    </citation>
    <scope>NUCLEOTIDE SEQUENCE [LARGE SCALE GENOMIC DNA]</scope>
    <source>
        <strain evidence="2 3">G55GP</strain>
    </source>
</reference>
<keyword evidence="3" id="KW-1185">Reference proteome</keyword>
<sequence length="136" mass="15288">MCKKKTVFFPFAVGIAIMIGVFSAHAMTDLEIGMVGHPQLVQKMYKYKCEGKNLDADESLPQEVFKVNYVRVADNSLAVLPIKNQNRIFTTVTAPKGKKYVSGDFVWWQQPDKKTVLFQGVTEDGKIVAVCRQVDN</sequence>
<dbReference type="SUPFAM" id="SSF141488">
    <property type="entry name" value="YdhA-like"/>
    <property type="match status" value="1"/>
</dbReference>